<proteinExistence type="predicted"/>
<accession>A0A6V7NJY6</accession>
<protein>
    <submittedName>
        <fullName evidence="1">Uncharacterized protein</fullName>
    </submittedName>
</protein>
<sequence length="138" mass="15991">MFCRATGFGYCAFRGSGSRQGRREVEPYLTDRARAPPTADDKKSYIVSFQVDNDYAKSRGGRYTGTGSGDEVELVWKRWSDRKDRIAKRTRLTELVGCWWTIWKVRNDLIFRNRLPNPGIAVHRLKILVKEWESSLST</sequence>
<gene>
    <name evidence="1" type="ORF">CB5_LOCUS2058</name>
</gene>
<evidence type="ECO:0000313" key="1">
    <source>
        <dbReference type="EMBL" id="CAD1818847.1"/>
    </source>
</evidence>
<reference evidence="1" key="1">
    <citation type="submission" date="2020-07" db="EMBL/GenBank/DDBJ databases">
        <authorList>
            <person name="Lin J."/>
        </authorList>
    </citation>
    <scope>NUCLEOTIDE SEQUENCE</scope>
</reference>
<dbReference type="EMBL" id="LR862139">
    <property type="protein sequence ID" value="CAD1818847.1"/>
    <property type="molecule type" value="Genomic_DNA"/>
</dbReference>
<name>A0A6V7NJY6_ANACO</name>
<organism evidence="1">
    <name type="scientific">Ananas comosus var. bracteatus</name>
    <name type="common">red pineapple</name>
    <dbReference type="NCBI Taxonomy" id="296719"/>
    <lineage>
        <taxon>Eukaryota</taxon>
        <taxon>Viridiplantae</taxon>
        <taxon>Streptophyta</taxon>
        <taxon>Embryophyta</taxon>
        <taxon>Tracheophyta</taxon>
        <taxon>Spermatophyta</taxon>
        <taxon>Magnoliopsida</taxon>
        <taxon>Liliopsida</taxon>
        <taxon>Poales</taxon>
        <taxon>Bromeliaceae</taxon>
        <taxon>Bromelioideae</taxon>
        <taxon>Ananas</taxon>
    </lineage>
</organism>
<dbReference type="AlphaFoldDB" id="A0A6V7NJY6"/>